<dbReference type="Pfam" id="PF07731">
    <property type="entry name" value="Cu-oxidase_2"/>
    <property type="match status" value="1"/>
</dbReference>
<organism evidence="7 8">
    <name type="scientific">Candidatus Thiodiazotropha taylori</name>
    <dbReference type="NCBI Taxonomy" id="2792791"/>
    <lineage>
        <taxon>Bacteria</taxon>
        <taxon>Pseudomonadati</taxon>
        <taxon>Pseudomonadota</taxon>
        <taxon>Gammaproteobacteria</taxon>
        <taxon>Chromatiales</taxon>
        <taxon>Sedimenticolaceae</taxon>
        <taxon>Candidatus Thiodiazotropha</taxon>
    </lineage>
</organism>
<evidence type="ECO:0000259" key="5">
    <source>
        <dbReference type="Pfam" id="PF07731"/>
    </source>
</evidence>
<evidence type="ECO:0000256" key="3">
    <source>
        <dbReference type="ARBA" id="ARBA00023008"/>
    </source>
</evidence>
<dbReference type="Proteomes" id="UP000886674">
    <property type="component" value="Unassembled WGS sequence"/>
</dbReference>
<feature type="domain" description="Plastocyanin-like" evidence="4">
    <location>
        <begin position="184"/>
        <end position="349"/>
    </location>
</feature>
<gene>
    <name evidence="7" type="ORF">JAY77_04290</name>
</gene>
<dbReference type="InterPro" id="IPR008972">
    <property type="entry name" value="Cupredoxin"/>
</dbReference>
<dbReference type="PANTHER" id="PTHR11709">
    <property type="entry name" value="MULTI-COPPER OXIDASE"/>
    <property type="match status" value="1"/>
</dbReference>
<keyword evidence="1" id="KW-0479">Metal-binding</keyword>
<dbReference type="InterPro" id="IPR001117">
    <property type="entry name" value="Cu-oxidase_2nd"/>
</dbReference>
<dbReference type="PANTHER" id="PTHR11709:SF394">
    <property type="entry name" value="FI03373P-RELATED"/>
    <property type="match status" value="1"/>
</dbReference>
<protein>
    <submittedName>
        <fullName evidence="7">Copper resistance system multicopper oxidase</fullName>
    </submittedName>
</protein>
<dbReference type="SUPFAM" id="SSF49503">
    <property type="entry name" value="Cupredoxins"/>
    <property type="match status" value="3"/>
</dbReference>
<evidence type="ECO:0000256" key="2">
    <source>
        <dbReference type="ARBA" id="ARBA00023002"/>
    </source>
</evidence>
<dbReference type="CDD" id="cd13874">
    <property type="entry name" value="CuRO_2_CopA"/>
    <property type="match status" value="1"/>
</dbReference>
<evidence type="ECO:0000259" key="6">
    <source>
        <dbReference type="Pfam" id="PF07732"/>
    </source>
</evidence>
<dbReference type="InterPro" id="IPR033138">
    <property type="entry name" value="Cu_oxidase_CS"/>
</dbReference>
<dbReference type="InterPro" id="IPR034279">
    <property type="entry name" value="CuRO_3_CopA"/>
</dbReference>
<dbReference type="Pfam" id="PF00394">
    <property type="entry name" value="Cu-oxidase"/>
    <property type="match status" value="1"/>
</dbReference>
<keyword evidence="2" id="KW-0560">Oxidoreductase</keyword>
<dbReference type="InterPro" id="IPR006311">
    <property type="entry name" value="TAT_signal"/>
</dbReference>
<dbReference type="InterPro" id="IPR034282">
    <property type="entry name" value="CuRO_2_CopA"/>
</dbReference>
<evidence type="ECO:0000313" key="8">
    <source>
        <dbReference type="Proteomes" id="UP000886674"/>
    </source>
</evidence>
<evidence type="ECO:0000259" key="4">
    <source>
        <dbReference type="Pfam" id="PF00394"/>
    </source>
</evidence>
<dbReference type="InterPro" id="IPR011706">
    <property type="entry name" value="Cu-oxidase_C"/>
</dbReference>
<accession>A0A9E4NHV5</accession>
<dbReference type="InterPro" id="IPR045087">
    <property type="entry name" value="Cu-oxidase_fam"/>
</dbReference>
<dbReference type="EMBL" id="JAEPCR010000014">
    <property type="protein sequence ID" value="MCG7977355.1"/>
    <property type="molecule type" value="Genomic_DNA"/>
</dbReference>
<evidence type="ECO:0000313" key="7">
    <source>
        <dbReference type="EMBL" id="MCG7977355.1"/>
    </source>
</evidence>
<dbReference type="InterPro" id="IPR011707">
    <property type="entry name" value="Cu-oxidase-like_N"/>
</dbReference>
<dbReference type="PROSITE" id="PS51318">
    <property type="entry name" value="TAT"/>
    <property type="match status" value="1"/>
</dbReference>
<dbReference type="PROSITE" id="PS00079">
    <property type="entry name" value="MULTICOPPER_OXIDASE1"/>
    <property type="match status" value="1"/>
</dbReference>
<name>A0A9E4NHV5_9GAMM</name>
<evidence type="ECO:0000256" key="1">
    <source>
        <dbReference type="ARBA" id="ARBA00022723"/>
    </source>
</evidence>
<dbReference type="GO" id="GO:0042597">
    <property type="term" value="C:periplasmic space"/>
    <property type="evidence" value="ECO:0007669"/>
    <property type="project" value="InterPro"/>
</dbReference>
<dbReference type="AlphaFoldDB" id="A0A9E4NHV5"/>
<feature type="domain" description="Plastocyanin-like" evidence="5">
    <location>
        <begin position="542"/>
        <end position="657"/>
    </location>
</feature>
<feature type="domain" description="Plastocyanin-like" evidence="6">
    <location>
        <begin position="62"/>
        <end position="175"/>
    </location>
</feature>
<dbReference type="GO" id="GO:0016491">
    <property type="term" value="F:oxidoreductase activity"/>
    <property type="evidence" value="ECO:0007669"/>
    <property type="project" value="UniProtKB-KW"/>
</dbReference>
<dbReference type="InterPro" id="IPR006376">
    <property type="entry name" value="Cu-R_CopA"/>
</dbReference>
<proteinExistence type="predicted"/>
<dbReference type="Pfam" id="PF07732">
    <property type="entry name" value="Cu-oxidase_3"/>
    <property type="match status" value="1"/>
</dbReference>
<comment type="caution">
    <text evidence="7">The sequence shown here is derived from an EMBL/GenBank/DDBJ whole genome shotgun (WGS) entry which is preliminary data.</text>
</comment>
<dbReference type="NCBIfam" id="TIGR01480">
    <property type="entry name" value="copper_res_A"/>
    <property type="match status" value="1"/>
</dbReference>
<dbReference type="CDD" id="cd13896">
    <property type="entry name" value="CuRO_3_CopA"/>
    <property type="match status" value="1"/>
</dbReference>
<sequence length="658" mass="74037">MCENHDSTNSGGFYLTRRRFVKGLALGGAFTGLGFNGPVFAAAMKQPGPQTLRGTEFDLTMAEQAVNFTGAPRVATTVNGSLPAPLLRWRVGDTVTLRVTNLLPEISSIHWHGIILPSAMDGVPGIADDFQGIRPGETFTYRFPVTQSGTYWYHSHSGFQEQTGLYGPIVIDPREPNPVEYDRDYVVMFSDWTDEDPNDVYRKLKKLSHYYNFNERTHADLMRDIETKGLEATWNDRKMWNQMRMSQRDLSDVTAYTYTFLTNGRTPADGWSGLFRKGEKVRLRFINGSAMTFFDVRIPGLKMTVVAADGQNLEPVTVDEFRLGVAETYDVIVEPMHDMAYTIFAQDIARTGFARGTLTPDLSMTAEIPEMDPVPNLVHNDMGMGHAGHDMSAMNHAQHQMPDGQMMSGMDHSQHQMSEGAPMTGMDHSQHLMSGDNGMAGMDHSQHQMPTNAQMMPGMDHSQHQMTMRGGVDKATLKPNPSDFTAGPVNHAKTEYGPHVDMRADVPQYRLDDPGVGLRNNGRRVLTYADLRNLRVSPDLREPDREIELHLTGNMGRYMWSIDGVKHADAEPLRWKLGERLRITFVNDTMMNHPMHLHGMWSDLETGDNNFLPRKHTVVVQPGSRISYRVTVDAEGGWAYHCHLLYHMLGMFRTVIVS</sequence>
<dbReference type="Gene3D" id="2.60.40.420">
    <property type="entry name" value="Cupredoxins - blue copper proteins"/>
    <property type="match status" value="3"/>
</dbReference>
<reference evidence="7" key="1">
    <citation type="journal article" date="2021" name="Proc. Natl. Acad. Sci. U.S.A.">
        <title>Global biogeography of chemosynthetic symbionts reveals both localized and globally distributed symbiont groups. .</title>
        <authorList>
            <person name="Osvatic J.T."/>
            <person name="Wilkins L.G.E."/>
            <person name="Leibrecht L."/>
            <person name="Leray M."/>
            <person name="Zauner S."/>
            <person name="Polzin J."/>
            <person name="Camacho Y."/>
            <person name="Gros O."/>
            <person name="van Gils J.A."/>
            <person name="Eisen J.A."/>
            <person name="Petersen J.M."/>
            <person name="Yuen B."/>
        </authorList>
    </citation>
    <scope>NUCLEOTIDE SEQUENCE</scope>
    <source>
        <strain evidence="7">MAGclacostrist055</strain>
    </source>
</reference>
<dbReference type="GO" id="GO:0005507">
    <property type="term" value="F:copper ion binding"/>
    <property type="evidence" value="ECO:0007669"/>
    <property type="project" value="InterPro"/>
</dbReference>
<keyword evidence="3" id="KW-0186">Copper</keyword>